<dbReference type="PROSITE" id="PS00175">
    <property type="entry name" value="PG_MUTASE"/>
    <property type="match status" value="1"/>
</dbReference>
<reference evidence="5" key="1">
    <citation type="submission" date="2020-04" db="EMBL/GenBank/DDBJ databases">
        <title>A desert anoxygenic phototrophic bacterium fixes CO2 using RubisCO under aerobic conditions.</title>
        <authorList>
            <person name="Tang K."/>
        </authorList>
    </citation>
    <scope>NUCLEOTIDE SEQUENCE [LARGE SCALE GENOMIC DNA]</scope>
    <source>
        <strain evidence="5">MIMtkB3</strain>
    </source>
</reference>
<dbReference type="InterPro" id="IPR013078">
    <property type="entry name" value="His_Pase_superF_clade-1"/>
</dbReference>
<feature type="active site" description="Proton donor/acceptor" evidence="3">
    <location>
        <position position="97"/>
    </location>
</feature>
<evidence type="ECO:0000313" key="6">
    <source>
        <dbReference type="Proteomes" id="UP000501891"/>
    </source>
</evidence>
<keyword evidence="6" id="KW-1185">Reference proteome</keyword>
<feature type="binding site" evidence="4">
    <location>
        <begin position="19"/>
        <end position="26"/>
    </location>
    <ligand>
        <name>substrate</name>
    </ligand>
</feature>
<dbReference type="InterPro" id="IPR050275">
    <property type="entry name" value="PGM_Phosphatase"/>
</dbReference>
<name>A0A858R9W8_9PROT</name>
<dbReference type="AlphaFoldDB" id="A0A858R9W8"/>
<dbReference type="SMART" id="SM00855">
    <property type="entry name" value="PGAM"/>
    <property type="match status" value="1"/>
</dbReference>
<dbReference type="PIRSF" id="PIRSF000709">
    <property type="entry name" value="6PFK_2-Ptase"/>
    <property type="match status" value="1"/>
</dbReference>
<dbReference type="Gene3D" id="3.40.50.1240">
    <property type="entry name" value="Phosphoglycerate mutase-like"/>
    <property type="match status" value="1"/>
</dbReference>
<dbReference type="EMBL" id="CP051775">
    <property type="protein sequence ID" value="QJE74194.1"/>
    <property type="molecule type" value="Genomic_DNA"/>
</dbReference>
<dbReference type="Proteomes" id="UP000501891">
    <property type="component" value="Chromosome"/>
</dbReference>
<gene>
    <name evidence="5" type="ORF">HHL28_14875</name>
</gene>
<feature type="active site" description="Tele-phosphohistidine intermediate" evidence="3">
    <location>
        <position position="20"/>
    </location>
</feature>
<accession>A0A858R9W8</accession>
<dbReference type="GO" id="GO:0005737">
    <property type="term" value="C:cytoplasm"/>
    <property type="evidence" value="ECO:0007669"/>
    <property type="project" value="TreeGrafter"/>
</dbReference>
<dbReference type="PANTHER" id="PTHR48100:SF1">
    <property type="entry name" value="HISTIDINE PHOSPHATASE FAMILY PROTEIN-RELATED"/>
    <property type="match status" value="1"/>
</dbReference>
<evidence type="ECO:0000313" key="5">
    <source>
        <dbReference type="EMBL" id="QJE74194.1"/>
    </source>
</evidence>
<evidence type="ECO:0000256" key="2">
    <source>
        <dbReference type="ARBA" id="ARBA00023235"/>
    </source>
</evidence>
<protein>
    <submittedName>
        <fullName evidence="5">Histidine phosphatase family protein</fullName>
    </submittedName>
</protein>
<feature type="binding site" evidence="4">
    <location>
        <position position="108"/>
    </location>
    <ligand>
        <name>substrate</name>
    </ligand>
</feature>
<keyword evidence="2" id="KW-0413">Isomerase</keyword>
<dbReference type="InterPro" id="IPR029033">
    <property type="entry name" value="His_PPase_superfam"/>
</dbReference>
<dbReference type="GO" id="GO:0016791">
    <property type="term" value="F:phosphatase activity"/>
    <property type="evidence" value="ECO:0007669"/>
    <property type="project" value="TreeGrafter"/>
</dbReference>
<dbReference type="Pfam" id="PF00300">
    <property type="entry name" value="His_Phos_1"/>
    <property type="match status" value="1"/>
</dbReference>
<dbReference type="InterPro" id="IPR001345">
    <property type="entry name" value="PG/BPGM_mutase_AS"/>
</dbReference>
<dbReference type="CDD" id="cd07067">
    <property type="entry name" value="HP_PGM_like"/>
    <property type="match status" value="1"/>
</dbReference>
<dbReference type="PANTHER" id="PTHR48100">
    <property type="entry name" value="BROAD-SPECIFICITY PHOSPHATASE YOR283W-RELATED"/>
    <property type="match status" value="1"/>
</dbReference>
<proteinExistence type="predicted"/>
<sequence>MFDGQMPRATSPHPVWLVRHGETAWNIEGRSQGHRDSPLTDRGRAQADQVGALLARLTANTPGVRLVASHLGRAQATAAAIARHTGLAVETDPRLAEVSFGAWEGMTKPEIIAACPQIMGTAPALGWQFLAPGGESLAGVQARLADWLRTVTGPTIAVSHGMASRILRGLVTGLPLDDCLALAIPQDRVFRVEGEAVEEIAP</sequence>
<dbReference type="KEGG" id="acru:HHL28_14875"/>
<feature type="binding site" evidence="4">
    <location>
        <position position="73"/>
    </location>
    <ligand>
        <name>substrate</name>
    </ligand>
</feature>
<evidence type="ECO:0000256" key="3">
    <source>
        <dbReference type="PIRSR" id="PIRSR613078-1"/>
    </source>
</evidence>
<keyword evidence="1" id="KW-0324">Glycolysis</keyword>
<evidence type="ECO:0000256" key="4">
    <source>
        <dbReference type="PIRSR" id="PIRSR613078-2"/>
    </source>
</evidence>
<dbReference type="SUPFAM" id="SSF53254">
    <property type="entry name" value="Phosphoglycerate mutase-like"/>
    <property type="match status" value="1"/>
</dbReference>
<evidence type="ECO:0000256" key="1">
    <source>
        <dbReference type="ARBA" id="ARBA00023152"/>
    </source>
</evidence>
<organism evidence="5 6">
    <name type="scientific">Aerophototrophica crusticola</name>
    <dbReference type="NCBI Taxonomy" id="1709002"/>
    <lineage>
        <taxon>Bacteria</taxon>
        <taxon>Pseudomonadati</taxon>
        <taxon>Pseudomonadota</taxon>
        <taxon>Alphaproteobacteria</taxon>
        <taxon>Rhodospirillales</taxon>
        <taxon>Rhodospirillaceae</taxon>
        <taxon>Aerophototrophica</taxon>
    </lineage>
</organism>